<evidence type="ECO:0000256" key="1">
    <source>
        <dbReference type="SAM" id="MobiDB-lite"/>
    </source>
</evidence>
<name>A0A9P4HL35_9PLEO</name>
<dbReference type="Proteomes" id="UP000799777">
    <property type="component" value="Unassembled WGS sequence"/>
</dbReference>
<sequence length="121" mass="12642">MKLSTVLYIVGLSSLGAAAPLEDEEPAVPVLPSFSRAPVPSFSRAPLPSLPPRPSGTGKPPVFTPPARPSRTRSFVISVRPTPPVGTAPVPSVRPSRTRSIGLPPKPTPGEDDGDDDDDDE</sequence>
<evidence type="ECO:0000313" key="3">
    <source>
        <dbReference type="EMBL" id="KAF2034971.1"/>
    </source>
</evidence>
<gene>
    <name evidence="3" type="ORF">EK21DRAFT_107601</name>
</gene>
<accession>A0A9P4HL35</accession>
<dbReference type="OrthoDB" id="3800367at2759"/>
<proteinExistence type="predicted"/>
<protein>
    <submittedName>
        <fullName evidence="3">Uncharacterized protein</fullName>
    </submittedName>
</protein>
<reference evidence="3" key="1">
    <citation type="journal article" date="2020" name="Stud. Mycol.">
        <title>101 Dothideomycetes genomes: a test case for predicting lifestyles and emergence of pathogens.</title>
        <authorList>
            <person name="Haridas S."/>
            <person name="Albert R."/>
            <person name="Binder M."/>
            <person name="Bloem J."/>
            <person name="Labutti K."/>
            <person name="Salamov A."/>
            <person name="Andreopoulos B."/>
            <person name="Baker S."/>
            <person name="Barry K."/>
            <person name="Bills G."/>
            <person name="Bluhm B."/>
            <person name="Cannon C."/>
            <person name="Castanera R."/>
            <person name="Culley D."/>
            <person name="Daum C."/>
            <person name="Ezra D."/>
            <person name="Gonzalez J."/>
            <person name="Henrissat B."/>
            <person name="Kuo A."/>
            <person name="Liang C."/>
            <person name="Lipzen A."/>
            <person name="Lutzoni F."/>
            <person name="Magnuson J."/>
            <person name="Mondo S."/>
            <person name="Nolan M."/>
            <person name="Ohm R."/>
            <person name="Pangilinan J."/>
            <person name="Park H.-J."/>
            <person name="Ramirez L."/>
            <person name="Alfaro M."/>
            <person name="Sun H."/>
            <person name="Tritt A."/>
            <person name="Yoshinaga Y."/>
            <person name="Zwiers L.-H."/>
            <person name="Turgeon B."/>
            <person name="Goodwin S."/>
            <person name="Spatafora J."/>
            <person name="Crous P."/>
            <person name="Grigoriev I."/>
        </authorList>
    </citation>
    <scope>NUCLEOTIDE SEQUENCE</scope>
    <source>
        <strain evidence="3">CBS 110217</strain>
    </source>
</reference>
<organism evidence="3 4">
    <name type="scientific">Setomelanomma holmii</name>
    <dbReference type="NCBI Taxonomy" id="210430"/>
    <lineage>
        <taxon>Eukaryota</taxon>
        <taxon>Fungi</taxon>
        <taxon>Dikarya</taxon>
        <taxon>Ascomycota</taxon>
        <taxon>Pezizomycotina</taxon>
        <taxon>Dothideomycetes</taxon>
        <taxon>Pleosporomycetidae</taxon>
        <taxon>Pleosporales</taxon>
        <taxon>Pleosporineae</taxon>
        <taxon>Phaeosphaeriaceae</taxon>
        <taxon>Setomelanomma</taxon>
    </lineage>
</organism>
<comment type="caution">
    <text evidence="3">The sequence shown here is derived from an EMBL/GenBank/DDBJ whole genome shotgun (WGS) entry which is preliminary data.</text>
</comment>
<dbReference type="AlphaFoldDB" id="A0A9P4HL35"/>
<feature type="region of interest" description="Disordered" evidence="1">
    <location>
        <begin position="31"/>
        <end position="121"/>
    </location>
</feature>
<keyword evidence="2" id="KW-0732">Signal</keyword>
<evidence type="ECO:0000256" key="2">
    <source>
        <dbReference type="SAM" id="SignalP"/>
    </source>
</evidence>
<keyword evidence="4" id="KW-1185">Reference proteome</keyword>
<evidence type="ECO:0000313" key="4">
    <source>
        <dbReference type="Proteomes" id="UP000799777"/>
    </source>
</evidence>
<feature type="compositionally biased region" description="Acidic residues" evidence="1">
    <location>
        <begin position="110"/>
        <end position="121"/>
    </location>
</feature>
<feature type="chain" id="PRO_5040432951" evidence="2">
    <location>
        <begin position="19"/>
        <end position="121"/>
    </location>
</feature>
<feature type="signal peptide" evidence="2">
    <location>
        <begin position="1"/>
        <end position="18"/>
    </location>
</feature>
<dbReference type="EMBL" id="ML978159">
    <property type="protein sequence ID" value="KAF2034971.1"/>
    <property type="molecule type" value="Genomic_DNA"/>
</dbReference>